<comment type="caution">
    <text evidence="1">The sequence shown here is derived from an EMBL/GenBank/DDBJ whole genome shotgun (WGS) entry which is preliminary data.</text>
</comment>
<protein>
    <recommendedName>
        <fullName evidence="2">CBM-cenC domain-containing protein</fullName>
    </recommendedName>
</protein>
<sequence>MQDAVAVQPIPLKELQNKDLTITVKSKVNKFHKGALASISLRFENNEGNFLSFLKKDSIVSDKWQEYSISGKVPANATSGLIILAFRGYGEAFFDDVKVTYKDKKSIKSLTVNNPSFEQVLQFNNSNWMTTNETYSNGYMLDYSFNESVDGKQS</sequence>
<reference evidence="1" key="1">
    <citation type="submission" date="2019-08" db="EMBL/GenBank/DDBJ databases">
        <authorList>
            <person name="Kucharzyk K."/>
            <person name="Murdoch R.W."/>
            <person name="Higgins S."/>
            <person name="Loffler F."/>
        </authorList>
    </citation>
    <scope>NUCLEOTIDE SEQUENCE</scope>
</reference>
<evidence type="ECO:0000313" key="1">
    <source>
        <dbReference type="EMBL" id="MPN63707.1"/>
    </source>
</evidence>
<accession>A0A645JK23</accession>
<dbReference type="Gene3D" id="2.60.120.260">
    <property type="entry name" value="Galactose-binding domain-like"/>
    <property type="match status" value="1"/>
</dbReference>
<organism evidence="1">
    <name type="scientific">bioreactor metagenome</name>
    <dbReference type="NCBI Taxonomy" id="1076179"/>
    <lineage>
        <taxon>unclassified sequences</taxon>
        <taxon>metagenomes</taxon>
        <taxon>ecological metagenomes</taxon>
    </lineage>
</organism>
<evidence type="ECO:0008006" key="2">
    <source>
        <dbReference type="Google" id="ProtNLM"/>
    </source>
</evidence>
<gene>
    <name evidence="1" type="ORF">SDC9_211472</name>
</gene>
<dbReference type="AlphaFoldDB" id="A0A645JK23"/>
<proteinExistence type="predicted"/>
<dbReference type="EMBL" id="VSSQ01143523">
    <property type="protein sequence ID" value="MPN63707.1"/>
    <property type="molecule type" value="Genomic_DNA"/>
</dbReference>
<name>A0A645JK23_9ZZZZ</name>